<evidence type="ECO:0000313" key="6">
    <source>
        <dbReference type="EMBL" id="PAB59572.1"/>
    </source>
</evidence>
<dbReference type="GO" id="GO:0051287">
    <property type="term" value="F:NAD binding"/>
    <property type="evidence" value="ECO:0007669"/>
    <property type="project" value="InterPro"/>
</dbReference>
<dbReference type="Proteomes" id="UP000216024">
    <property type="component" value="Unassembled WGS sequence"/>
</dbReference>
<dbReference type="PIRSF" id="PIRSF500136">
    <property type="entry name" value="UDP_ManNAc_DH"/>
    <property type="match status" value="1"/>
</dbReference>
<dbReference type="InterPro" id="IPR036220">
    <property type="entry name" value="UDP-Glc/GDP-Man_DH_C_sf"/>
</dbReference>
<keyword evidence="3" id="KW-0520">NAD</keyword>
<evidence type="ECO:0000256" key="2">
    <source>
        <dbReference type="ARBA" id="ARBA00023002"/>
    </source>
</evidence>
<evidence type="ECO:0000256" key="3">
    <source>
        <dbReference type="ARBA" id="ARBA00023027"/>
    </source>
</evidence>
<dbReference type="GO" id="GO:0016616">
    <property type="term" value="F:oxidoreductase activity, acting on the CH-OH group of donors, NAD or NADP as acceptor"/>
    <property type="evidence" value="ECO:0007669"/>
    <property type="project" value="InterPro"/>
</dbReference>
<dbReference type="Pfam" id="PF03721">
    <property type="entry name" value="UDPG_MGDP_dh_N"/>
    <property type="match status" value="1"/>
</dbReference>
<dbReference type="PIRSF" id="PIRSF000124">
    <property type="entry name" value="UDPglc_GDPman_dh"/>
    <property type="match status" value="1"/>
</dbReference>
<dbReference type="InterPro" id="IPR017476">
    <property type="entry name" value="UDP-Glc/GDP-Man"/>
</dbReference>
<dbReference type="InterPro" id="IPR001732">
    <property type="entry name" value="UDP-Glc/GDP-Man_DH_N"/>
</dbReference>
<dbReference type="SUPFAM" id="SSF52413">
    <property type="entry name" value="UDP-glucose/GDP-mannose dehydrogenase C-terminal domain"/>
    <property type="match status" value="1"/>
</dbReference>
<keyword evidence="7" id="KW-1185">Reference proteome</keyword>
<dbReference type="Pfam" id="PF03720">
    <property type="entry name" value="UDPG_MGDP_dh_C"/>
    <property type="match status" value="1"/>
</dbReference>
<dbReference type="PANTHER" id="PTHR43491:SF2">
    <property type="entry name" value="UDP-N-ACETYL-D-MANNOSAMINE DEHYDROGENASE"/>
    <property type="match status" value="1"/>
</dbReference>
<name>A0A267MJH9_9FIRM</name>
<reference evidence="6 7" key="1">
    <citation type="submission" date="2017-06" db="EMBL/GenBank/DDBJ databases">
        <title>Draft genome sequence of anaerobic fermentative bacterium Anaeromicrobium sediminis DY2726D isolated from West Pacific Ocean sediments.</title>
        <authorList>
            <person name="Zeng X."/>
        </authorList>
    </citation>
    <scope>NUCLEOTIDE SEQUENCE [LARGE SCALE GENOMIC DNA]</scope>
    <source>
        <strain evidence="6 7">DY2726D</strain>
    </source>
</reference>
<dbReference type="SUPFAM" id="SSF48179">
    <property type="entry name" value="6-phosphogluconate dehydrogenase C-terminal domain-like"/>
    <property type="match status" value="1"/>
</dbReference>
<dbReference type="InterPro" id="IPR036291">
    <property type="entry name" value="NAD(P)-bd_dom_sf"/>
</dbReference>
<dbReference type="InterPro" id="IPR008927">
    <property type="entry name" value="6-PGluconate_DH-like_C_sf"/>
</dbReference>
<evidence type="ECO:0000256" key="1">
    <source>
        <dbReference type="ARBA" id="ARBA00006601"/>
    </source>
</evidence>
<dbReference type="NCBIfam" id="TIGR03026">
    <property type="entry name" value="NDP-sugDHase"/>
    <property type="match status" value="1"/>
</dbReference>
<evidence type="ECO:0000259" key="5">
    <source>
        <dbReference type="SMART" id="SM00984"/>
    </source>
</evidence>
<evidence type="ECO:0000256" key="4">
    <source>
        <dbReference type="PIRNR" id="PIRNR000124"/>
    </source>
</evidence>
<dbReference type="GO" id="GO:0000271">
    <property type="term" value="P:polysaccharide biosynthetic process"/>
    <property type="evidence" value="ECO:0007669"/>
    <property type="project" value="InterPro"/>
</dbReference>
<dbReference type="SUPFAM" id="SSF51735">
    <property type="entry name" value="NAD(P)-binding Rossmann-fold domains"/>
    <property type="match status" value="1"/>
</dbReference>
<dbReference type="EMBL" id="NIBG01000007">
    <property type="protein sequence ID" value="PAB59572.1"/>
    <property type="molecule type" value="Genomic_DNA"/>
</dbReference>
<feature type="domain" description="UDP-glucose/GDP-mannose dehydrogenase C-terminal" evidence="5">
    <location>
        <begin position="307"/>
        <end position="401"/>
    </location>
</feature>
<dbReference type="PANTHER" id="PTHR43491">
    <property type="entry name" value="UDP-N-ACETYL-D-MANNOSAMINE DEHYDROGENASE"/>
    <property type="match status" value="1"/>
</dbReference>
<proteinExistence type="inferred from homology"/>
<dbReference type="Gene3D" id="3.40.50.720">
    <property type="entry name" value="NAD(P)-binding Rossmann-like Domain"/>
    <property type="match status" value="2"/>
</dbReference>
<dbReference type="Pfam" id="PF00984">
    <property type="entry name" value="UDPG_MGDP_dh"/>
    <property type="match status" value="1"/>
</dbReference>
<dbReference type="AlphaFoldDB" id="A0A267MJH9"/>
<keyword evidence="2" id="KW-0560">Oxidoreductase</keyword>
<accession>A0A267MJH9</accession>
<dbReference type="OrthoDB" id="9803238at2"/>
<dbReference type="InterPro" id="IPR014027">
    <property type="entry name" value="UDP-Glc/GDP-Man_DH_C"/>
</dbReference>
<dbReference type="InterPro" id="IPR028359">
    <property type="entry name" value="UDP_ManNAc/GlcNAc_DH"/>
</dbReference>
<evidence type="ECO:0000313" key="7">
    <source>
        <dbReference type="Proteomes" id="UP000216024"/>
    </source>
</evidence>
<dbReference type="GO" id="GO:0016628">
    <property type="term" value="F:oxidoreductase activity, acting on the CH-CH group of donors, NAD or NADP as acceptor"/>
    <property type="evidence" value="ECO:0007669"/>
    <property type="project" value="InterPro"/>
</dbReference>
<comment type="caution">
    <text evidence="6">The sequence shown here is derived from an EMBL/GenBank/DDBJ whole genome shotgun (WGS) entry which is preliminary data.</text>
</comment>
<protein>
    <submittedName>
        <fullName evidence="6">UDP-N-acetyl-D-mannosamine dehydrogenase</fullName>
    </submittedName>
</protein>
<sequence>MNKICVIGLGYIGLPTCAVLALSGYQVVGVDINKEVIKTINRGEIHIGEPNLNQIIKDMVSKKRIIAKMNPEKADAFMIDVPTPLREDKTCDLSYVISAVNSIIPYLNKGNLVIIESTIPPNTTEEVIRPIIEKAGFNVGIDVYLAHCPERVLPTKIMEEIIFNNRIIGGYTSTCAEKAEEIYINFVKGKILKTDIKTAEMSKVVENVFRDVNIALSNELAKICDRLNVDVHKVIELANNHPRVNVHHPGPGVGGHCIAVDPHFIIKKCPDLAKIISLARDINNSMPSYVVSKVNQLLDGIKSPKIAVWGITYKGNIDDVRESPALDIINLLKENHYIVTIYDPYVNNKNIEILSINDSVKDADMILILTDHDIFRELNYYKFIKNMRTPIVFDTKNIINTDDYDSQYIKVVNFGNLH</sequence>
<comment type="similarity">
    <text evidence="1 4">Belongs to the UDP-glucose/GDP-mannose dehydrogenase family.</text>
</comment>
<dbReference type="RefSeq" id="WP_095133575.1">
    <property type="nucleotide sequence ID" value="NZ_NIBG01000007.1"/>
</dbReference>
<dbReference type="InterPro" id="IPR014026">
    <property type="entry name" value="UDP-Glc/GDP-Man_DH_dimer"/>
</dbReference>
<organism evidence="6 7">
    <name type="scientific">Anaeromicrobium sediminis</name>
    <dbReference type="NCBI Taxonomy" id="1478221"/>
    <lineage>
        <taxon>Bacteria</taxon>
        <taxon>Bacillati</taxon>
        <taxon>Bacillota</taxon>
        <taxon>Clostridia</taxon>
        <taxon>Peptostreptococcales</taxon>
        <taxon>Thermotaleaceae</taxon>
        <taxon>Anaeromicrobium</taxon>
    </lineage>
</organism>
<gene>
    <name evidence="6" type="ORF">CCE28_10190</name>
</gene>
<dbReference type="SMART" id="SM00984">
    <property type="entry name" value="UDPG_MGDP_dh_C"/>
    <property type="match status" value="1"/>
</dbReference>